<dbReference type="Pfam" id="PF15301">
    <property type="entry name" value="SLAIN"/>
    <property type="match status" value="1"/>
</dbReference>
<sequence length="580" mass="62803">MEDINSNINADLEVRKLQDLVKKLEQQNEQLRSRSTMLSSSGAMSANHRPLSAGYESSSLSVGMAAGLAGFPGVGFGGSGGYGGSVENNRCSRPRHNAGGLTADGETSILDEVDILDLEDMDCLNEDEDSWLYESKLNSPLQKTLSPIVWCRQTLDNPSPEMESAKRSLIHRLDLTLSANKRRSLYGSPYLQQSYGSPYSTNAANSPYSSGFNSPSSTPCRVPIVRQQLMPSNSVHQRNAAAERNPPAISPQSSVDSELSTSEMDEDSVGSSTTYKLNDVTDVQIMARMQEESLRQEYAATASRRSSGSSCHSLRRSTFSDQELDAHSLEDEEEAVHMSFASNLPSSRFSPSPRHSPRVSPRNSPRSRSPARSIDYGHSRGSPQPIISRLQQPRHSLQGHGHDLQTSVVKNEEKLRRSLPNLTRSTAVTAQSPEPVKNSRSCESNLQVPNGGSPRHQSQSATAAQLPRYSGTSRSSPKPKQLLQKPTALRVPSPSKLRTPATPSPLALRQPVKATSTPSSATSTPTRSLAPPRSGLPRPSAAAGGGIPLPRSKLAQPVRRSLPAPRSYGSTGDNWREGCY</sequence>
<dbReference type="PANTHER" id="PTHR22406">
    <property type="entry name" value="NASCENT POLYPEPTIDE-ASSOCIATED COMPLEX SUBUNIT ALPHA, MUSCLE-SPECIFIC FORM"/>
    <property type="match status" value="1"/>
</dbReference>
<feature type="region of interest" description="Disordered" evidence="4">
    <location>
        <begin position="296"/>
        <end position="386"/>
    </location>
</feature>
<dbReference type="GeneTree" id="ENSGT00390000017860"/>
<dbReference type="GO" id="GO:0007020">
    <property type="term" value="P:microtubule nucleation"/>
    <property type="evidence" value="ECO:0007669"/>
    <property type="project" value="TreeGrafter"/>
</dbReference>
<accession>A0A096M7Y4</accession>
<dbReference type="EMBL" id="AYCK01004080">
    <property type="status" value="NOT_ANNOTATED_CDS"/>
    <property type="molecule type" value="Genomic_DNA"/>
</dbReference>
<name>A0A096M7Y4_POEFO</name>
<evidence type="ECO:0000256" key="1">
    <source>
        <dbReference type="ARBA" id="ARBA00006652"/>
    </source>
</evidence>
<dbReference type="EMBL" id="AYCK01004078">
    <property type="status" value="NOT_ANNOTATED_CDS"/>
    <property type="molecule type" value="Genomic_DNA"/>
</dbReference>
<keyword evidence="6" id="KW-1185">Reference proteome</keyword>
<dbReference type="GO" id="GO:0031116">
    <property type="term" value="P:positive regulation of microtubule polymerization"/>
    <property type="evidence" value="ECO:0007669"/>
    <property type="project" value="TreeGrafter"/>
</dbReference>
<keyword evidence="2 3" id="KW-0175">Coiled coil</keyword>
<feature type="region of interest" description="Disordered" evidence="4">
    <location>
        <begin position="234"/>
        <end position="275"/>
    </location>
</feature>
<dbReference type="AlphaFoldDB" id="A0A096M7Y4"/>
<feature type="coiled-coil region" evidence="3">
    <location>
        <begin position="7"/>
        <end position="41"/>
    </location>
</feature>
<feature type="compositionally biased region" description="Polar residues" evidence="4">
    <location>
        <begin position="250"/>
        <end position="262"/>
    </location>
</feature>
<comment type="similarity">
    <text evidence="1">Belongs to the SLAIN motif-containing family.</text>
</comment>
<dbReference type="InterPro" id="IPR026179">
    <property type="entry name" value="Slain"/>
</dbReference>
<dbReference type="GO" id="GO:0031122">
    <property type="term" value="P:cytoplasmic microtubule organization"/>
    <property type="evidence" value="ECO:0007669"/>
    <property type="project" value="TreeGrafter"/>
</dbReference>
<reference evidence="5" key="3">
    <citation type="submission" date="2025-09" db="UniProtKB">
        <authorList>
            <consortium name="Ensembl"/>
        </authorList>
    </citation>
    <scope>IDENTIFICATION</scope>
</reference>
<evidence type="ECO:0000256" key="2">
    <source>
        <dbReference type="ARBA" id="ARBA00023054"/>
    </source>
</evidence>
<feature type="compositionally biased region" description="Low complexity" evidence="4">
    <location>
        <begin position="345"/>
        <end position="373"/>
    </location>
</feature>
<feature type="compositionally biased region" description="Low complexity" evidence="4">
    <location>
        <begin position="514"/>
        <end position="533"/>
    </location>
</feature>
<reference evidence="6" key="1">
    <citation type="submission" date="2013-10" db="EMBL/GenBank/DDBJ databases">
        <authorList>
            <person name="Schartl M."/>
            <person name="Warren W."/>
        </authorList>
    </citation>
    <scope>NUCLEOTIDE SEQUENCE [LARGE SCALE GENOMIC DNA]</scope>
    <source>
        <strain evidence="6">female</strain>
    </source>
</reference>
<dbReference type="PANTHER" id="PTHR22406:SF4">
    <property type="entry name" value="SLAIN MOTIF-CONTAINING PROTEIN 2"/>
    <property type="match status" value="1"/>
</dbReference>
<reference evidence="5" key="2">
    <citation type="submission" date="2025-08" db="UniProtKB">
        <authorList>
            <consortium name="Ensembl"/>
        </authorList>
    </citation>
    <scope>IDENTIFICATION</scope>
</reference>
<protein>
    <submittedName>
        <fullName evidence="5">SLAIN motif family, member 2</fullName>
    </submittedName>
</protein>
<dbReference type="Proteomes" id="UP000028760">
    <property type="component" value="Unassembled WGS sequence"/>
</dbReference>
<dbReference type="Ensembl" id="ENSPFOT00000029792.1">
    <property type="protein sequence ID" value="ENSPFOP00000027525.1"/>
    <property type="gene ID" value="ENSPFOG00000018380.2"/>
</dbReference>
<feature type="region of interest" description="Disordered" evidence="4">
    <location>
        <begin position="393"/>
        <end position="412"/>
    </location>
</feature>
<dbReference type="EMBL" id="AYCK01004079">
    <property type="status" value="NOT_ANNOTATED_CDS"/>
    <property type="molecule type" value="Genomic_DNA"/>
</dbReference>
<evidence type="ECO:0000313" key="6">
    <source>
        <dbReference type="Proteomes" id="UP000028760"/>
    </source>
</evidence>
<organism evidence="5 6">
    <name type="scientific">Poecilia formosa</name>
    <name type="common">Amazon molly</name>
    <name type="synonym">Limia formosa</name>
    <dbReference type="NCBI Taxonomy" id="48698"/>
    <lineage>
        <taxon>Eukaryota</taxon>
        <taxon>Metazoa</taxon>
        <taxon>Chordata</taxon>
        <taxon>Craniata</taxon>
        <taxon>Vertebrata</taxon>
        <taxon>Euteleostomi</taxon>
        <taxon>Actinopterygii</taxon>
        <taxon>Neopterygii</taxon>
        <taxon>Teleostei</taxon>
        <taxon>Neoteleostei</taxon>
        <taxon>Acanthomorphata</taxon>
        <taxon>Ovalentaria</taxon>
        <taxon>Atherinomorphae</taxon>
        <taxon>Cyprinodontiformes</taxon>
        <taxon>Poeciliidae</taxon>
        <taxon>Poeciliinae</taxon>
        <taxon>Poecilia</taxon>
    </lineage>
</organism>
<dbReference type="GO" id="GO:0035371">
    <property type="term" value="C:microtubule plus-end"/>
    <property type="evidence" value="ECO:0007669"/>
    <property type="project" value="TreeGrafter"/>
</dbReference>
<feature type="compositionally biased region" description="Polar residues" evidence="4">
    <location>
        <begin position="420"/>
        <end position="463"/>
    </location>
</feature>
<feature type="compositionally biased region" description="Low complexity" evidence="4">
    <location>
        <begin position="303"/>
        <end position="312"/>
    </location>
</feature>
<dbReference type="OMA" id="XSLPAPK"/>
<evidence type="ECO:0000256" key="4">
    <source>
        <dbReference type="SAM" id="MobiDB-lite"/>
    </source>
</evidence>
<evidence type="ECO:0000313" key="5">
    <source>
        <dbReference type="Ensembl" id="ENSPFOP00000027525.1"/>
    </source>
</evidence>
<evidence type="ECO:0000256" key="3">
    <source>
        <dbReference type="SAM" id="Coils"/>
    </source>
</evidence>
<proteinExistence type="inferred from homology"/>
<feature type="region of interest" description="Disordered" evidence="4">
    <location>
        <begin position="417"/>
        <end position="580"/>
    </location>
</feature>